<evidence type="ECO:0000313" key="1">
    <source>
        <dbReference type="EMBL" id="WTW64905.1"/>
    </source>
</evidence>
<dbReference type="Pfam" id="PF04199">
    <property type="entry name" value="Cyclase"/>
    <property type="match status" value="1"/>
</dbReference>
<dbReference type="Gene3D" id="3.50.30.50">
    <property type="entry name" value="Putative cyclase"/>
    <property type="match status" value="1"/>
</dbReference>
<proteinExistence type="predicted"/>
<reference evidence="1" key="1">
    <citation type="submission" date="2022-10" db="EMBL/GenBank/DDBJ databases">
        <title>The complete genomes of actinobacterial strains from the NBC collection.</title>
        <authorList>
            <person name="Joergensen T.S."/>
            <person name="Alvarez Arevalo M."/>
            <person name="Sterndorff E.B."/>
            <person name="Faurdal D."/>
            <person name="Vuksanovic O."/>
            <person name="Mourched A.-S."/>
            <person name="Charusanti P."/>
            <person name="Shaw S."/>
            <person name="Blin K."/>
            <person name="Weber T."/>
        </authorList>
    </citation>
    <scope>NUCLEOTIDE SEQUENCE</scope>
    <source>
        <strain evidence="1">NBC_00003</strain>
    </source>
</reference>
<dbReference type="PANTHER" id="PTHR31118:SF12">
    <property type="entry name" value="CYCLASE-LIKE PROTEIN 2"/>
    <property type="match status" value="1"/>
</dbReference>
<dbReference type="AlphaFoldDB" id="A0AAU2VCA6"/>
<organism evidence="1">
    <name type="scientific">Streptomyces sp. NBC_00003</name>
    <dbReference type="NCBI Taxonomy" id="2903608"/>
    <lineage>
        <taxon>Bacteria</taxon>
        <taxon>Bacillati</taxon>
        <taxon>Actinomycetota</taxon>
        <taxon>Actinomycetes</taxon>
        <taxon>Kitasatosporales</taxon>
        <taxon>Streptomycetaceae</taxon>
        <taxon>Streptomyces</taxon>
    </lineage>
</organism>
<protein>
    <submittedName>
        <fullName evidence="1">Cyclase family protein</fullName>
    </submittedName>
</protein>
<dbReference type="GO" id="GO:0004061">
    <property type="term" value="F:arylformamidase activity"/>
    <property type="evidence" value="ECO:0007669"/>
    <property type="project" value="InterPro"/>
</dbReference>
<dbReference type="InterPro" id="IPR037175">
    <property type="entry name" value="KFase_sf"/>
</dbReference>
<accession>A0AAU2VCA6</accession>
<dbReference type="SUPFAM" id="SSF102198">
    <property type="entry name" value="Putative cyclase"/>
    <property type="match status" value="1"/>
</dbReference>
<name>A0AAU2VCA6_9ACTN</name>
<dbReference type="EMBL" id="CP108318">
    <property type="protein sequence ID" value="WTW64905.1"/>
    <property type="molecule type" value="Genomic_DNA"/>
</dbReference>
<gene>
    <name evidence="1" type="ORF">OG549_32015</name>
</gene>
<dbReference type="GO" id="GO:0019441">
    <property type="term" value="P:L-tryptophan catabolic process to kynurenine"/>
    <property type="evidence" value="ECO:0007669"/>
    <property type="project" value="InterPro"/>
</dbReference>
<dbReference type="InterPro" id="IPR007325">
    <property type="entry name" value="KFase/CYL"/>
</dbReference>
<sequence length="254" mass="27913">MRFVDLSVAVEPSPSEPVPVEITYVTHAEGADLLGGPAGLDRRHFPDGKGLSLEHVTLTSHTATHVDAPAHYGPLCEGKTARTIDAMPLEWFHGHGVLLNCTNASERPVSEHDVRSELDRIGYQIRPGDIVLLHTGADRLWGTPEYFTDFRGVTREATACLVEQGVRVIGVDSFGFDAPFQKMLADYQASGDQDALWPAHFYGREREYCQIERLANLTSIGRSHGFTVSCFPIKVKDAGAGWSRVVAMVPEDDQ</sequence>
<dbReference type="PANTHER" id="PTHR31118">
    <property type="entry name" value="CYCLASE-LIKE PROTEIN 2"/>
    <property type="match status" value="1"/>
</dbReference>